<protein>
    <recommendedName>
        <fullName evidence="3">Integrase family protein</fullName>
    </recommendedName>
</protein>
<name>A0A087RMF5_9ARCH</name>
<evidence type="ECO:0000313" key="1">
    <source>
        <dbReference type="EMBL" id="KFM14659.1"/>
    </source>
</evidence>
<evidence type="ECO:0000313" key="2">
    <source>
        <dbReference type="Proteomes" id="UP000029386"/>
    </source>
</evidence>
<keyword evidence="2" id="KW-1185">Reference proteome</keyword>
<reference evidence="1 2" key="1">
    <citation type="submission" date="2014-06" db="EMBL/GenBank/DDBJ databases">
        <authorList>
            <person name="Ngugi D.K."/>
            <person name="Blom J."/>
            <person name="Alam I."/>
            <person name="Rashid M."/>
            <person name="Baalawi W."/>
            <person name="Zhang G."/>
            <person name="Hikmawan T."/>
            <person name="Guan Y."/>
            <person name="Antunes A."/>
            <person name="Siam R."/>
            <person name="El-Dorry H."/>
            <person name="Bajic V."/>
            <person name="Stingl U."/>
        </authorList>
    </citation>
    <scope>NUCLEOTIDE SEQUENCE [LARGE SCALE GENOMIC DNA]</scope>
    <source>
        <strain evidence="1">SCGC AAA799-D11</strain>
    </source>
</reference>
<accession>A0A087RMF5</accession>
<proteinExistence type="predicted"/>
<dbReference type="EMBL" id="JOSY01000074">
    <property type="protein sequence ID" value="KFM14659.1"/>
    <property type="molecule type" value="Genomic_DNA"/>
</dbReference>
<comment type="caution">
    <text evidence="1">The sequence shown here is derived from an EMBL/GenBank/DDBJ whole genome shotgun (WGS) entry which is preliminary data.</text>
</comment>
<dbReference type="Proteomes" id="UP000029386">
    <property type="component" value="Unassembled WGS sequence"/>
</dbReference>
<sequence length="372" mass="41980">MRRQNISVIQNENHAPSYISVTITAVKSWLNHFDVKILRKLKIRNPTSTPTLKDEKIPEPQELAELFNRADTRAGAIMALIGKAGLRPEVLGNVDASDGLSIRDLPDLAIVQGLAIFTHKPARIVVRSELSKKDNEYFTFITNEGSKKLLAYLNERIMSGKSLGPDDAVIAPNHRYKYGRGNNTEKKFLVTGVIRREVRNTMRPRFNWRPYVLRRFFDTQLLIAESRGKIAHDFRVFFMGHKGSIEAVYTTNKGILPQSLITEMRDAFKRSEELLDLEIIQEDPIEAKKEEVKEKIETMTAQQLAQVQELLSVLDNGKTKSSNESSHQMKQSSVSLGVGVTSVLCQTEKLSSKDMFRTHSESGLGGLRSLDL</sequence>
<evidence type="ECO:0008006" key="3">
    <source>
        <dbReference type="Google" id="ProtNLM"/>
    </source>
</evidence>
<organism evidence="1 2">
    <name type="scientific">Marine Group I thaumarchaeote SCGC AAA799-D11</name>
    <dbReference type="NCBI Taxonomy" id="1502291"/>
    <lineage>
        <taxon>Archaea</taxon>
        <taxon>Nitrososphaerota</taxon>
        <taxon>Marine Group I</taxon>
    </lineage>
</organism>
<gene>
    <name evidence="1" type="ORF">AAA799D11_01665</name>
</gene>
<dbReference type="AlphaFoldDB" id="A0A087RMF5"/>